<dbReference type="PROSITE" id="PS50977">
    <property type="entry name" value="HTH_TETR_2"/>
    <property type="match status" value="1"/>
</dbReference>
<proteinExistence type="predicted"/>
<dbReference type="Proteomes" id="UP000199700">
    <property type="component" value="Chromosome"/>
</dbReference>
<dbReference type="STRING" id="629680.SAMN04489751_3357"/>
<dbReference type="OrthoDB" id="9816296at2"/>
<dbReference type="InterPro" id="IPR050109">
    <property type="entry name" value="HTH-type_TetR-like_transc_reg"/>
</dbReference>
<sequence length="214" mass="23096">MSPRPQYSSDEVASRRAIILESALAQIAKRGPETVRMKDIAEAAGVSVGTVQYYFGSREDLLVRAFSTHSASVVKAIAGLSQSQGSAWEQLQSSLRAVPTIGDFRRRSQVWIELVAVSNRNGYLRASVDEVFDNWSAHFRTIIDRGIRDGSFRPQAGPDLIVDTLIAAIDGFDVAVVAGRAPASSDRLAESLELIAAGLLSVDVKGPPERKSTP</sequence>
<evidence type="ECO:0000256" key="5">
    <source>
        <dbReference type="PROSITE-ProRule" id="PRU00335"/>
    </source>
</evidence>
<dbReference type="PANTHER" id="PTHR30055">
    <property type="entry name" value="HTH-TYPE TRANSCRIPTIONAL REGULATOR RUTR"/>
    <property type="match status" value="1"/>
</dbReference>
<evidence type="ECO:0000256" key="4">
    <source>
        <dbReference type="ARBA" id="ARBA00023163"/>
    </source>
</evidence>
<feature type="domain" description="HTH tetR-type" evidence="6">
    <location>
        <begin position="13"/>
        <end position="73"/>
    </location>
</feature>
<dbReference type="AlphaFoldDB" id="A0A1H1WJ00"/>
<keyword evidence="3 5" id="KW-0238">DNA-binding</keyword>
<evidence type="ECO:0000259" key="6">
    <source>
        <dbReference type="PROSITE" id="PS50977"/>
    </source>
</evidence>
<dbReference type="InterPro" id="IPR039538">
    <property type="entry name" value="BetI_C"/>
</dbReference>
<organism evidence="7 8">
    <name type="scientific">Brevibacterium sandarakinum</name>
    <dbReference type="NCBI Taxonomy" id="629680"/>
    <lineage>
        <taxon>Bacteria</taxon>
        <taxon>Bacillati</taxon>
        <taxon>Actinomycetota</taxon>
        <taxon>Actinomycetes</taxon>
        <taxon>Micrococcales</taxon>
        <taxon>Brevibacteriaceae</taxon>
        <taxon>Brevibacterium</taxon>
    </lineage>
</organism>
<keyword evidence="8" id="KW-1185">Reference proteome</keyword>
<dbReference type="Gene3D" id="1.10.357.10">
    <property type="entry name" value="Tetracycline Repressor, domain 2"/>
    <property type="match status" value="1"/>
</dbReference>
<reference evidence="7" key="1">
    <citation type="submission" date="2016-10" db="EMBL/GenBank/DDBJ databases">
        <authorList>
            <person name="Varghese N."/>
            <person name="Submissions S."/>
        </authorList>
    </citation>
    <scope>NUCLEOTIDE SEQUENCE [LARGE SCALE GENOMIC DNA]</scope>
    <source>
        <strain evidence="7">DSM 22082</strain>
    </source>
</reference>
<keyword evidence="1" id="KW-0678">Repressor</keyword>
<dbReference type="RefSeq" id="WP_092107360.1">
    <property type="nucleotide sequence ID" value="NZ_LT629739.1"/>
</dbReference>
<evidence type="ECO:0000256" key="3">
    <source>
        <dbReference type="ARBA" id="ARBA00023125"/>
    </source>
</evidence>
<dbReference type="InterPro" id="IPR036271">
    <property type="entry name" value="Tet_transcr_reg_TetR-rel_C_sf"/>
</dbReference>
<dbReference type="GO" id="GO:0003700">
    <property type="term" value="F:DNA-binding transcription factor activity"/>
    <property type="evidence" value="ECO:0007669"/>
    <property type="project" value="TreeGrafter"/>
</dbReference>
<dbReference type="InterPro" id="IPR009057">
    <property type="entry name" value="Homeodomain-like_sf"/>
</dbReference>
<dbReference type="Pfam" id="PF13977">
    <property type="entry name" value="TetR_C_6"/>
    <property type="match status" value="1"/>
</dbReference>
<evidence type="ECO:0000256" key="2">
    <source>
        <dbReference type="ARBA" id="ARBA00023015"/>
    </source>
</evidence>
<gene>
    <name evidence="7" type="ORF">SAMN04489751_3357</name>
</gene>
<evidence type="ECO:0000313" key="7">
    <source>
        <dbReference type="EMBL" id="SDS96169.1"/>
    </source>
</evidence>
<keyword evidence="2" id="KW-0805">Transcription regulation</keyword>
<dbReference type="GO" id="GO:0000976">
    <property type="term" value="F:transcription cis-regulatory region binding"/>
    <property type="evidence" value="ECO:0007669"/>
    <property type="project" value="TreeGrafter"/>
</dbReference>
<protein>
    <submittedName>
        <fullName evidence="7">DNA-binding transcriptional regulator, AcrR family</fullName>
    </submittedName>
</protein>
<name>A0A1H1WJ00_BRESA</name>
<dbReference type="InterPro" id="IPR001647">
    <property type="entry name" value="HTH_TetR"/>
</dbReference>
<dbReference type="EMBL" id="LT629739">
    <property type="protein sequence ID" value="SDS96169.1"/>
    <property type="molecule type" value="Genomic_DNA"/>
</dbReference>
<evidence type="ECO:0000313" key="8">
    <source>
        <dbReference type="Proteomes" id="UP000199700"/>
    </source>
</evidence>
<accession>A0A1H1WJ00</accession>
<dbReference type="SUPFAM" id="SSF48498">
    <property type="entry name" value="Tetracyclin repressor-like, C-terminal domain"/>
    <property type="match status" value="1"/>
</dbReference>
<evidence type="ECO:0000256" key="1">
    <source>
        <dbReference type="ARBA" id="ARBA00022491"/>
    </source>
</evidence>
<dbReference type="SUPFAM" id="SSF46689">
    <property type="entry name" value="Homeodomain-like"/>
    <property type="match status" value="1"/>
</dbReference>
<keyword evidence="4" id="KW-0804">Transcription</keyword>
<dbReference type="PANTHER" id="PTHR30055:SF234">
    <property type="entry name" value="HTH-TYPE TRANSCRIPTIONAL REGULATOR BETI"/>
    <property type="match status" value="1"/>
</dbReference>
<dbReference type="PRINTS" id="PR00455">
    <property type="entry name" value="HTHTETR"/>
</dbReference>
<feature type="DNA-binding region" description="H-T-H motif" evidence="5">
    <location>
        <begin position="36"/>
        <end position="55"/>
    </location>
</feature>
<dbReference type="Pfam" id="PF00440">
    <property type="entry name" value="TetR_N"/>
    <property type="match status" value="1"/>
</dbReference>